<accession>A0A1C0BA22</accession>
<dbReference type="PANTHER" id="PTHR47637:SF1">
    <property type="entry name" value="CHAPERONE SURA"/>
    <property type="match status" value="1"/>
</dbReference>
<dbReference type="PANTHER" id="PTHR47637">
    <property type="entry name" value="CHAPERONE SURA"/>
    <property type="match status" value="1"/>
</dbReference>
<gene>
    <name evidence="3" type="primary">surA</name>
    <name evidence="3" type="ORF">AAX29_00448</name>
    <name evidence="4" type="ORF">FE246_04470</name>
</gene>
<dbReference type="InterPro" id="IPR046357">
    <property type="entry name" value="PPIase_dom_sf"/>
</dbReference>
<dbReference type="SUPFAM" id="SSF109998">
    <property type="entry name" value="Triger factor/SurA peptide-binding domain-like"/>
    <property type="match status" value="1"/>
</dbReference>
<name>A0A1C0BA22_9BACT</name>
<dbReference type="PATRIC" id="fig|544718.43.peg.616"/>
<organism evidence="3 5">
    <name type="scientific">Aliarcobacter thereius</name>
    <dbReference type="NCBI Taxonomy" id="544718"/>
    <lineage>
        <taxon>Bacteria</taxon>
        <taxon>Pseudomonadati</taxon>
        <taxon>Campylobacterota</taxon>
        <taxon>Epsilonproteobacteria</taxon>
        <taxon>Campylobacterales</taxon>
        <taxon>Arcobacteraceae</taxon>
        <taxon>Aliarcobacter</taxon>
    </lineage>
</organism>
<dbReference type="InterPro" id="IPR050280">
    <property type="entry name" value="OMP_Chaperone_SurA"/>
</dbReference>
<evidence type="ECO:0000313" key="6">
    <source>
        <dbReference type="Proteomes" id="UP000308001"/>
    </source>
</evidence>
<protein>
    <submittedName>
        <fullName evidence="3">Chaperone SurA</fullName>
        <ecNumber evidence="3">5.2.1.8</ecNumber>
    </submittedName>
    <submittedName>
        <fullName evidence="4">Peptidyl-prolyl cis-trans isomerase</fullName>
    </submittedName>
</protein>
<reference evidence="5" key="1">
    <citation type="submission" date="2015-05" db="EMBL/GenBank/DDBJ databases">
        <authorList>
            <person name="Rovetto F."/>
            <person name="Cocolin L."/>
            <person name="Illeghems K."/>
            <person name="Van Nieuwerburgh F."/>
            <person name="Houf K."/>
        </authorList>
    </citation>
    <scope>NUCLEOTIDE SEQUENCE [LARGE SCALE GENOMIC DNA]</scope>
    <source>
        <strain evidence="5">DU22</strain>
    </source>
</reference>
<feature type="domain" description="Cj1289-like C-terminal" evidence="2">
    <location>
        <begin position="136"/>
        <end position="229"/>
    </location>
</feature>
<dbReference type="Pfam" id="PF22506">
    <property type="entry name" value="Cj1289-like_C"/>
    <property type="match status" value="1"/>
</dbReference>
<dbReference type="InterPro" id="IPR027304">
    <property type="entry name" value="Trigger_fact/SurA_dom_sf"/>
</dbReference>
<evidence type="ECO:0000313" key="5">
    <source>
        <dbReference type="Proteomes" id="UP000093281"/>
    </source>
</evidence>
<evidence type="ECO:0000313" key="3">
    <source>
        <dbReference type="EMBL" id="OCM00444.1"/>
    </source>
</evidence>
<dbReference type="InterPro" id="IPR055131">
    <property type="entry name" value="Cj1289-like_C"/>
</dbReference>
<keyword evidence="1" id="KW-0732">Signal</keyword>
<dbReference type="EMBL" id="LCUJ01000001">
    <property type="protein sequence ID" value="OCM00444.1"/>
    <property type="molecule type" value="Genomic_DNA"/>
</dbReference>
<dbReference type="Proteomes" id="UP000308001">
    <property type="component" value="Unassembled WGS sequence"/>
</dbReference>
<dbReference type="AlphaFoldDB" id="A0A1C0BA22"/>
<dbReference type="Gene3D" id="3.10.50.40">
    <property type="match status" value="1"/>
</dbReference>
<reference evidence="3" key="2">
    <citation type="submission" date="2015-05" db="EMBL/GenBank/DDBJ databases">
        <authorList>
            <person name="Wang D.B."/>
            <person name="Wang M."/>
        </authorList>
    </citation>
    <scope>NUCLEOTIDE SEQUENCE [LARGE SCALE GENOMIC DNA]</scope>
    <source>
        <strain evidence="3">DU22</strain>
    </source>
</reference>
<dbReference type="RefSeq" id="WP_066182104.1">
    <property type="nucleotide sequence ID" value="NZ_LCUJ01000001.1"/>
</dbReference>
<keyword evidence="3" id="KW-0413">Isomerase</keyword>
<evidence type="ECO:0000313" key="4">
    <source>
        <dbReference type="EMBL" id="TLS72645.1"/>
    </source>
</evidence>
<dbReference type="GO" id="GO:0003755">
    <property type="term" value="F:peptidyl-prolyl cis-trans isomerase activity"/>
    <property type="evidence" value="ECO:0007669"/>
    <property type="project" value="UniProtKB-EC"/>
</dbReference>
<dbReference type="Gene3D" id="1.10.4030.10">
    <property type="entry name" value="Porin chaperone SurA, peptide-binding domain"/>
    <property type="match status" value="1"/>
</dbReference>
<dbReference type="Proteomes" id="UP000093281">
    <property type="component" value="Unassembled WGS sequence"/>
</dbReference>
<dbReference type="EC" id="5.2.1.8" evidence="3"/>
<comment type="caution">
    <text evidence="3">The sequence shown here is derived from an EMBL/GenBank/DDBJ whole genome shotgun (WGS) entry which is preliminary data.</text>
</comment>
<reference evidence="4 6" key="3">
    <citation type="submission" date="2019-05" db="EMBL/GenBank/DDBJ databases">
        <title>Arcobacter cibarius and Arcobacter thereius providing challenges in identification an antibiotic susceptibility and Quinolone resistance.</title>
        <authorList>
            <person name="Busch A."/>
            <person name="Hanel I."/>
            <person name="Hotzel H."/>
            <person name="Tomaso H."/>
        </authorList>
    </citation>
    <scope>NUCLEOTIDE SEQUENCE [LARGE SCALE GENOMIC DNA]</scope>
    <source>
        <strain evidence="4 6">17CS1191_2</strain>
    </source>
</reference>
<dbReference type="EMBL" id="VBUF01000002">
    <property type="protein sequence ID" value="TLS72645.1"/>
    <property type="molecule type" value="Genomic_DNA"/>
</dbReference>
<evidence type="ECO:0000256" key="1">
    <source>
        <dbReference type="ARBA" id="ARBA00022729"/>
    </source>
</evidence>
<dbReference type="OrthoDB" id="5345137at2"/>
<dbReference type="STRING" id="544718.AAX25_00631"/>
<sequence length="274" mass="31809">MNKILPIIFLLFYTLNANTVNGIAVIVNEDPITLYDIKEDMKKRGVDENSSVSYLIDKLLFEQLVKENSISVDIFEIEDYIKNLADSNGMDIYSFKSIIKQKYQDYSKFEEDVKDSVIRQKLIKKLVRGQLAIATDEDLKLYYEKNIQNYQTAEYFNVTQYTSTNKELLIEKISNPMKVINGIQSNSTRIPSKDIHAQLQYVLTTTDVNSFTPIFVANNQFVTLYINKKEGNVALNFEAVKSKIFGEIMEQREKVFLENQFEKQKLKADIKVIR</sequence>
<proteinExistence type="predicted"/>
<evidence type="ECO:0000259" key="2">
    <source>
        <dbReference type="Pfam" id="PF22506"/>
    </source>
</evidence>